<evidence type="ECO:0000256" key="1">
    <source>
        <dbReference type="ARBA" id="ARBA00005615"/>
    </source>
</evidence>
<evidence type="ECO:0000256" key="2">
    <source>
        <dbReference type="ARBA" id="ARBA00022801"/>
    </source>
</evidence>
<dbReference type="PROSITE" id="PS00928">
    <property type="entry name" value="TREHALASE_2"/>
    <property type="match status" value="1"/>
</dbReference>
<dbReference type="Gene3D" id="1.50.10.10">
    <property type="match status" value="1"/>
</dbReference>
<gene>
    <name evidence="6" type="ORF">WJX73_003834</name>
</gene>
<dbReference type="SUPFAM" id="SSF48208">
    <property type="entry name" value="Six-hairpin glycosidases"/>
    <property type="match status" value="1"/>
</dbReference>
<evidence type="ECO:0000256" key="5">
    <source>
        <dbReference type="SAM" id="SignalP"/>
    </source>
</evidence>
<comment type="caution">
    <text evidence="6">The sequence shown here is derived from an EMBL/GenBank/DDBJ whole genome shotgun (WGS) entry which is preliminary data.</text>
</comment>
<dbReference type="EMBL" id="JALJOQ010000034">
    <property type="protein sequence ID" value="KAK9807093.1"/>
    <property type="molecule type" value="Genomic_DNA"/>
</dbReference>
<reference evidence="6 7" key="1">
    <citation type="journal article" date="2024" name="Nat. Commun.">
        <title>Phylogenomics reveals the evolutionary origins of lichenization in chlorophyte algae.</title>
        <authorList>
            <person name="Puginier C."/>
            <person name="Libourel C."/>
            <person name="Otte J."/>
            <person name="Skaloud P."/>
            <person name="Haon M."/>
            <person name="Grisel S."/>
            <person name="Petersen M."/>
            <person name="Berrin J.G."/>
            <person name="Delaux P.M."/>
            <person name="Dal Grande F."/>
            <person name="Keller J."/>
        </authorList>
    </citation>
    <scope>NUCLEOTIDE SEQUENCE [LARGE SCALE GENOMIC DNA]</scope>
    <source>
        <strain evidence="6 7">SAG 2036</strain>
    </source>
</reference>
<dbReference type="Pfam" id="PF01204">
    <property type="entry name" value="Trehalase"/>
    <property type="match status" value="1"/>
</dbReference>
<comment type="similarity">
    <text evidence="1 4">Belongs to the glycosyl hydrolase 37 family.</text>
</comment>
<organism evidence="6 7">
    <name type="scientific">Symbiochloris irregularis</name>
    <dbReference type="NCBI Taxonomy" id="706552"/>
    <lineage>
        <taxon>Eukaryota</taxon>
        <taxon>Viridiplantae</taxon>
        <taxon>Chlorophyta</taxon>
        <taxon>core chlorophytes</taxon>
        <taxon>Trebouxiophyceae</taxon>
        <taxon>Trebouxiales</taxon>
        <taxon>Trebouxiaceae</taxon>
        <taxon>Symbiochloris</taxon>
    </lineage>
</organism>
<dbReference type="EC" id="3.2.1.28" evidence="4"/>
<evidence type="ECO:0000256" key="3">
    <source>
        <dbReference type="ARBA" id="ARBA00023295"/>
    </source>
</evidence>
<dbReference type="PANTHER" id="PTHR23403:SF1">
    <property type="entry name" value="TREHALASE"/>
    <property type="match status" value="1"/>
</dbReference>
<dbReference type="InterPro" id="IPR018232">
    <property type="entry name" value="Glyco_hydro_37_CS"/>
</dbReference>
<evidence type="ECO:0000256" key="4">
    <source>
        <dbReference type="RuleBase" id="RU361180"/>
    </source>
</evidence>
<protein>
    <recommendedName>
        <fullName evidence="4">Trehalase</fullName>
        <ecNumber evidence="4">3.2.1.28</ecNumber>
    </recommendedName>
    <alternativeName>
        <fullName evidence="4">Alpha-trehalose glucohydrolase</fullName>
    </alternativeName>
</protein>
<dbReference type="GO" id="GO:0004555">
    <property type="term" value="F:alpha,alpha-trehalase activity"/>
    <property type="evidence" value="ECO:0007669"/>
    <property type="project" value="UniProtKB-EC"/>
</dbReference>
<dbReference type="GO" id="GO:0005993">
    <property type="term" value="P:trehalose catabolic process"/>
    <property type="evidence" value="ECO:0007669"/>
    <property type="project" value="TreeGrafter"/>
</dbReference>
<dbReference type="PRINTS" id="PR00744">
    <property type="entry name" value="GLHYDRLASE37"/>
</dbReference>
<sequence>MRRSAQITAAAFALAWLPVISVMGQANEQTEFDIWTTGPLLKAVQLAPLYNDSKTFVDMPALTSPSSIQANFAALTADTNGTLAVEDLQEFVNQHFGVAGSDFTRYEPADYSPDGPPEFLPLVTDPAIRQWALEVNALWPYLSRIETPSVAEQPSWHSLLTLPEPGVVAGDRFREIYYWDTYWIIQGLLVCGMNTTAQDMVTDLLHLAVEYGHVPNGARTYYINRSQPPLLSQMVVLLYNTSKDTALLETALPVLEADYKYWTTAPKAVPVDIGQGKTFNFSRYYANWTMPRPESFLEDWTTASFLNPTTQQTERQELWRNLASGAESGWDFSSRWFAPGGDEATIRVTDILPSDLNAYLYQMESNLAYLNEEVGNTSASSRFLSAAEARRDAMNAVMYNADQGRWTDMLIESRNAQGVATVTVATEAPYVSNYIPLWAGLLDDQPQEALAVVDSFYHSGLIQDAGIVTSLNDSGQQWDYPNAWAPLQSMMVDALLQHGGNEGERVARSLVQAWLGNNYAGWQAIDKMVEKYNAITSGEVGGGGEYSVQTGFGWTNGVMLNFLERFGWNPDIAPVPAVAPQAASSAR</sequence>
<comment type="catalytic activity">
    <reaction evidence="4">
        <text>alpha,alpha-trehalose + H2O = alpha-D-glucose + beta-D-glucose</text>
        <dbReference type="Rhea" id="RHEA:32675"/>
        <dbReference type="ChEBI" id="CHEBI:15377"/>
        <dbReference type="ChEBI" id="CHEBI:15903"/>
        <dbReference type="ChEBI" id="CHEBI:16551"/>
        <dbReference type="ChEBI" id="CHEBI:17925"/>
        <dbReference type="EC" id="3.2.1.28"/>
    </reaction>
</comment>
<dbReference type="AlphaFoldDB" id="A0AAW1PB26"/>
<evidence type="ECO:0000313" key="7">
    <source>
        <dbReference type="Proteomes" id="UP001465755"/>
    </source>
</evidence>
<dbReference type="Proteomes" id="UP001465755">
    <property type="component" value="Unassembled WGS sequence"/>
</dbReference>
<keyword evidence="3 4" id="KW-0326">Glycosidase</keyword>
<proteinExistence type="inferred from homology"/>
<dbReference type="InterPro" id="IPR008928">
    <property type="entry name" value="6-hairpin_glycosidase_sf"/>
</dbReference>
<evidence type="ECO:0000313" key="6">
    <source>
        <dbReference type="EMBL" id="KAK9807093.1"/>
    </source>
</evidence>
<keyword evidence="5" id="KW-0732">Signal</keyword>
<keyword evidence="7" id="KW-1185">Reference proteome</keyword>
<feature type="chain" id="PRO_5043475136" description="Trehalase" evidence="5">
    <location>
        <begin position="27"/>
        <end position="587"/>
    </location>
</feature>
<keyword evidence="2 4" id="KW-0378">Hydrolase</keyword>
<accession>A0AAW1PB26</accession>
<dbReference type="InterPro" id="IPR012341">
    <property type="entry name" value="6hp_glycosidase-like_sf"/>
</dbReference>
<name>A0AAW1PB26_9CHLO</name>
<feature type="signal peptide" evidence="5">
    <location>
        <begin position="1"/>
        <end position="26"/>
    </location>
</feature>
<dbReference type="PANTHER" id="PTHR23403">
    <property type="entry name" value="TREHALASE"/>
    <property type="match status" value="1"/>
</dbReference>
<dbReference type="InterPro" id="IPR001661">
    <property type="entry name" value="Glyco_hydro_37"/>
</dbReference>